<keyword evidence="3 5" id="KW-0443">Lipid metabolism</keyword>
<proteinExistence type="predicted"/>
<reference evidence="8" key="1">
    <citation type="submission" date="2020-02" db="EMBL/GenBank/DDBJ databases">
        <authorList>
            <person name="Scholz U."/>
            <person name="Mascher M."/>
            <person name="Fiebig A."/>
        </authorList>
    </citation>
    <scope>NUCLEOTIDE SEQUENCE</scope>
</reference>
<evidence type="ECO:0000256" key="5">
    <source>
        <dbReference type="PROSITE-ProRule" id="PRU01161"/>
    </source>
</evidence>
<dbReference type="PANTHER" id="PTHR14226">
    <property type="entry name" value="NEUROPATHY TARGET ESTERASE/SWISS CHEESE D.MELANOGASTER"/>
    <property type="match status" value="1"/>
</dbReference>
<gene>
    <name evidence="8" type="ORF">SI8410_01000945</name>
</gene>
<evidence type="ECO:0000259" key="7">
    <source>
        <dbReference type="PROSITE" id="PS51635"/>
    </source>
</evidence>
<accession>A0A7I8JY51</accession>
<keyword evidence="1 5" id="KW-0378">Hydrolase</keyword>
<evidence type="ECO:0000256" key="3">
    <source>
        <dbReference type="ARBA" id="ARBA00023098"/>
    </source>
</evidence>
<evidence type="ECO:0000256" key="1">
    <source>
        <dbReference type="ARBA" id="ARBA00022801"/>
    </source>
</evidence>
<feature type="active site" description="Proton acceptor" evidence="5">
    <location>
        <position position="413"/>
    </location>
</feature>
<feature type="short sequence motif" description="GXSXG" evidence="5">
    <location>
        <begin position="252"/>
        <end position="256"/>
    </location>
</feature>
<comment type="caution">
    <text evidence="5">Lacks conserved residue(s) required for the propagation of feature annotation.</text>
</comment>
<protein>
    <recommendedName>
        <fullName evidence="7">PNPLA domain-containing protein</fullName>
    </recommendedName>
</protein>
<dbReference type="GO" id="GO:0004806">
    <property type="term" value="F:triacylglycerol lipase activity"/>
    <property type="evidence" value="ECO:0007669"/>
    <property type="project" value="InterPro"/>
</dbReference>
<evidence type="ECO:0000256" key="6">
    <source>
        <dbReference type="SAM" id="MobiDB-lite"/>
    </source>
</evidence>
<dbReference type="CDD" id="cd07231">
    <property type="entry name" value="Pat_SDP1-like"/>
    <property type="match status" value="1"/>
</dbReference>
<evidence type="ECO:0000256" key="2">
    <source>
        <dbReference type="ARBA" id="ARBA00022963"/>
    </source>
</evidence>
<dbReference type="Gene3D" id="3.40.1090.10">
    <property type="entry name" value="Cytosolic phospholipase A2 catalytic domain"/>
    <property type="match status" value="2"/>
</dbReference>
<dbReference type="InterPro" id="IPR050301">
    <property type="entry name" value="NTE"/>
</dbReference>
<evidence type="ECO:0000256" key="4">
    <source>
        <dbReference type="ARBA" id="ARBA00025642"/>
    </source>
</evidence>
<feature type="domain" description="PNPLA" evidence="7">
    <location>
        <begin position="221"/>
        <end position="426"/>
    </location>
</feature>
<dbReference type="OrthoDB" id="15478at2759"/>
<dbReference type="Pfam" id="PF11815">
    <property type="entry name" value="DUF3336"/>
    <property type="match status" value="1"/>
</dbReference>
<dbReference type="SUPFAM" id="SSF52151">
    <property type="entry name" value="FabD/lysophospholipase-like"/>
    <property type="match status" value="1"/>
</dbReference>
<feature type="region of interest" description="Disordered" evidence="6">
    <location>
        <begin position="750"/>
        <end position="798"/>
    </location>
</feature>
<dbReference type="GO" id="GO:0016042">
    <property type="term" value="P:lipid catabolic process"/>
    <property type="evidence" value="ECO:0007669"/>
    <property type="project" value="UniProtKB-UniRule"/>
</dbReference>
<feature type="compositionally biased region" description="Low complexity" evidence="6">
    <location>
        <begin position="753"/>
        <end position="763"/>
    </location>
</feature>
<comment type="function">
    <text evidence="4">Possesses non-specific lipolytic acyl hydrolase (LAH) activity. Hydrolyzes phospholipids as well as galactolipids. May play a role in disease resistance.</text>
</comment>
<evidence type="ECO:0000313" key="9">
    <source>
        <dbReference type="Proteomes" id="UP000663760"/>
    </source>
</evidence>
<dbReference type="EMBL" id="LR746264">
    <property type="protein sequence ID" value="CAA7388787.1"/>
    <property type="molecule type" value="Genomic_DNA"/>
</dbReference>
<dbReference type="Pfam" id="PF01734">
    <property type="entry name" value="Patatin"/>
    <property type="match status" value="1"/>
</dbReference>
<name>A0A7I8JY51_SPIIN</name>
<feature type="active site" description="Nucleophile" evidence="5">
    <location>
        <position position="254"/>
    </location>
</feature>
<dbReference type="PANTHER" id="PTHR14226:SF10">
    <property type="entry name" value="TRIACYLGLYCEROL LIPASE 4-RELATED"/>
    <property type="match status" value="1"/>
</dbReference>
<organism evidence="8 9">
    <name type="scientific">Spirodela intermedia</name>
    <name type="common">Intermediate duckweed</name>
    <dbReference type="NCBI Taxonomy" id="51605"/>
    <lineage>
        <taxon>Eukaryota</taxon>
        <taxon>Viridiplantae</taxon>
        <taxon>Streptophyta</taxon>
        <taxon>Embryophyta</taxon>
        <taxon>Tracheophyta</taxon>
        <taxon>Spermatophyta</taxon>
        <taxon>Magnoliopsida</taxon>
        <taxon>Liliopsida</taxon>
        <taxon>Araceae</taxon>
        <taxon>Lemnoideae</taxon>
        <taxon>Spirodela</taxon>
    </lineage>
</organism>
<keyword evidence="9" id="KW-1185">Reference proteome</keyword>
<dbReference type="AlphaFoldDB" id="A0A7I8JY51"/>
<keyword evidence="2 5" id="KW-0442">Lipid degradation</keyword>
<sequence length="798" mass="89173">MVEPPALLRSCSMSRTVAMQVLLCGSVAQLRRRLRRFLWSLRRTVLQVVSLLRPKGTTGMLTMAALIALVFRRGPGVRWIARSQYRRRFWLDMMRCALTYEDWAHAARMLDKEMPRSGDTGLYDEELIKSKLLELQHRRREGSLKDMVFFMRTDLLRNLGNMCNPRLHNGRLQVPKLINDYIEEVSTQLKMICESRSGELDLEERLAFVHETRHAFGRTALLLSGGATLAAFHLGVVKVLVDNKLLPRVLAGASAGSIICAIIATRSRSEIESFFENSLQTIRFFDRMGGVLAVMRRVVRQGAIHEIRQLQRLMMDVTRNMTFQEAFDRTGRVLGVTVCSPRKNEPPRCLNYLTSPNVLIWSAVTASCAFPGLFEAQELMAKDRFGNVVPYHAPFSGSSDKVAAAPSARRWRDGTLESDLPMMQLKELFNVNHFIVSQANPHIAPWLRVKEIVRAYAGDFSGKLANIFEMEVKHRFSQLLELGFPLRGFAKLFTQDWEGDITVVMPATLAQYSKLIVNPSFMDLKMALNQGSRCTWEKLSAIKATCAVEFALDESAVLLNHMHRLKSTSERSMAVAVGVAAASAGTPTGRPSIHRRIPSWHYVSKQKNPNFLEEDLLADSGRKPSPPSPKVCNSPLGDGEADEAEAPTSWTIRGGQLRKTASSRRLANFVQSLDIAAVKASQKSTIEAEMREQENRVPHTPNSIVIADGDLLQPEKVQNGYVLNVVKKEDYVLTPKTGNPEEYHVQYSEAAIDSSSSSCSGSDSGEDDDDVTKTALGHRYDGRAAFARTPTGGETPLY</sequence>
<evidence type="ECO:0000313" key="8">
    <source>
        <dbReference type="EMBL" id="CAA7388787.1"/>
    </source>
</evidence>
<dbReference type="PROSITE" id="PS51635">
    <property type="entry name" value="PNPLA"/>
    <property type="match status" value="1"/>
</dbReference>
<feature type="region of interest" description="Disordered" evidence="6">
    <location>
        <begin position="617"/>
        <end position="648"/>
    </location>
</feature>
<dbReference type="InterPro" id="IPR021771">
    <property type="entry name" value="Triacylglycerol_lipase_N"/>
</dbReference>
<dbReference type="Proteomes" id="UP000663760">
    <property type="component" value="Chromosome 1"/>
</dbReference>
<dbReference type="InterPro" id="IPR016035">
    <property type="entry name" value="Acyl_Trfase/lysoPLipase"/>
</dbReference>
<dbReference type="InterPro" id="IPR002641">
    <property type="entry name" value="PNPLA_dom"/>
</dbReference>